<dbReference type="EMBL" id="JAWDGP010003622">
    <property type="protein sequence ID" value="KAK3772515.1"/>
    <property type="molecule type" value="Genomic_DNA"/>
</dbReference>
<comment type="caution">
    <text evidence="2">The sequence shown here is derived from an EMBL/GenBank/DDBJ whole genome shotgun (WGS) entry which is preliminary data.</text>
</comment>
<proteinExistence type="predicted"/>
<organism evidence="2 3">
    <name type="scientific">Elysia crispata</name>
    <name type="common">lettuce slug</name>
    <dbReference type="NCBI Taxonomy" id="231223"/>
    <lineage>
        <taxon>Eukaryota</taxon>
        <taxon>Metazoa</taxon>
        <taxon>Spiralia</taxon>
        <taxon>Lophotrochozoa</taxon>
        <taxon>Mollusca</taxon>
        <taxon>Gastropoda</taxon>
        <taxon>Heterobranchia</taxon>
        <taxon>Euthyneura</taxon>
        <taxon>Panpulmonata</taxon>
        <taxon>Sacoglossa</taxon>
        <taxon>Placobranchoidea</taxon>
        <taxon>Plakobranchidae</taxon>
        <taxon>Elysia</taxon>
    </lineage>
</organism>
<dbReference type="AlphaFoldDB" id="A0AAE1DJW3"/>
<sequence>MVRTPSLFHSQSLLPVPRGKRESPLAVRLFPGYKQRNPCRASEEVVEMDDKWNVANGGRARSAKPTDNGPPRAATSERIESPFRKFRECYSSVEYVALRPRRGVHDGDFMSSS</sequence>
<protein>
    <submittedName>
        <fullName evidence="2">Uncharacterized protein</fullName>
    </submittedName>
</protein>
<feature type="region of interest" description="Disordered" evidence="1">
    <location>
        <begin position="55"/>
        <end position="78"/>
    </location>
</feature>
<accession>A0AAE1DJW3</accession>
<keyword evidence="3" id="KW-1185">Reference proteome</keyword>
<name>A0AAE1DJW3_9GAST</name>
<evidence type="ECO:0000313" key="3">
    <source>
        <dbReference type="Proteomes" id="UP001283361"/>
    </source>
</evidence>
<evidence type="ECO:0000256" key="1">
    <source>
        <dbReference type="SAM" id="MobiDB-lite"/>
    </source>
</evidence>
<reference evidence="2" key="1">
    <citation type="journal article" date="2023" name="G3 (Bethesda)">
        <title>A reference genome for the long-term kleptoplast-retaining sea slug Elysia crispata morphotype clarki.</title>
        <authorList>
            <person name="Eastman K.E."/>
            <person name="Pendleton A.L."/>
            <person name="Shaikh M.A."/>
            <person name="Suttiyut T."/>
            <person name="Ogas R."/>
            <person name="Tomko P."/>
            <person name="Gavelis G."/>
            <person name="Widhalm J.R."/>
            <person name="Wisecaver J.H."/>
        </authorList>
    </citation>
    <scope>NUCLEOTIDE SEQUENCE</scope>
    <source>
        <strain evidence="2">ECLA1</strain>
    </source>
</reference>
<evidence type="ECO:0000313" key="2">
    <source>
        <dbReference type="EMBL" id="KAK3772515.1"/>
    </source>
</evidence>
<dbReference type="Proteomes" id="UP001283361">
    <property type="component" value="Unassembled WGS sequence"/>
</dbReference>
<gene>
    <name evidence="2" type="ORF">RRG08_043730</name>
</gene>